<dbReference type="EMBL" id="JAUESC010000384">
    <property type="protein sequence ID" value="KAK0583532.1"/>
    <property type="molecule type" value="Genomic_DNA"/>
</dbReference>
<evidence type="ECO:0000313" key="1">
    <source>
        <dbReference type="EMBL" id="KAK0583532.1"/>
    </source>
</evidence>
<accession>A0AA39S3L5</accession>
<reference evidence="1" key="1">
    <citation type="journal article" date="2022" name="Plant J.">
        <title>Strategies of tolerance reflected in two North American maple genomes.</title>
        <authorList>
            <person name="McEvoy S.L."/>
            <person name="Sezen U.U."/>
            <person name="Trouern-Trend A."/>
            <person name="McMahon S.M."/>
            <person name="Schaberg P.G."/>
            <person name="Yang J."/>
            <person name="Wegrzyn J.L."/>
            <person name="Swenson N.G."/>
        </authorList>
    </citation>
    <scope>NUCLEOTIDE SEQUENCE</scope>
    <source>
        <strain evidence="1">NS2018</strain>
    </source>
</reference>
<keyword evidence="2" id="KW-1185">Reference proteome</keyword>
<reference evidence="1" key="2">
    <citation type="submission" date="2023-06" db="EMBL/GenBank/DDBJ databases">
        <authorList>
            <person name="Swenson N.G."/>
            <person name="Wegrzyn J.L."/>
            <person name="Mcevoy S.L."/>
        </authorList>
    </citation>
    <scope>NUCLEOTIDE SEQUENCE</scope>
    <source>
        <strain evidence="1">NS2018</strain>
        <tissue evidence="1">Leaf</tissue>
    </source>
</reference>
<organism evidence="1 2">
    <name type="scientific">Acer saccharum</name>
    <name type="common">Sugar maple</name>
    <dbReference type="NCBI Taxonomy" id="4024"/>
    <lineage>
        <taxon>Eukaryota</taxon>
        <taxon>Viridiplantae</taxon>
        <taxon>Streptophyta</taxon>
        <taxon>Embryophyta</taxon>
        <taxon>Tracheophyta</taxon>
        <taxon>Spermatophyta</taxon>
        <taxon>Magnoliopsida</taxon>
        <taxon>eudicotyledons</taxon>
        <taxon>Gunneridae</taxon>
        <taxon>Pentapetalae</taxon>
        <taxon>rosids</taxon>
        <taxon>malvids</taxon>
        <taxon>Sapindales</taxon>
        <taxon>Sapindaceae</taxon>
        <taxon>Hippocastanoideae</taxon>
        <taxon>Acereae</taxon>
        <taxon>Acer</taxon>
    </lineage>
</organism>
<sequence>MIYVELHDGCSYQHTKYHKHTFLGLVGKRVLECGEWTRSIIRRRQGRQLCKETVRSWLRRMVVHLGVSS</sequence>
<dbReference type="AlphaFoldDB" id="A0AA39S3L5"/>
<protein>
    <submittedName>
        <fullName evidence="1">Uncharacterized protein</fullName>
    </submittedName>
</protein>
<comment type="caution">
    <text evidence="1">The sequence shown here is derived from an EMBL/GenBank/DDBJ whole genome shotgun (WGS) entry which is preliminary data.</text>
</comment>
<proteinExistence type="predicted"/>
<gene>
    <name evidence="1" type="ORF">LWI29_037943</name>
</gene>
<name>A0AA39S3L5_ACESA</name>
<dbReference type="Proteomes" id="UP001168877">
    <property type="component" value="Unassembled WGS sequence"/>
</dbReference>
<evidence type="ECO:0000313" key="2">
    <source>
        <dbReference type="Proteomes" id="UP001168877"/>
    </source>
</evidence>